<sequence>MNTGDYKRLAPKELGRYMRYYRSKAGITAKGAAEVIGKTYQAIYRYESGTTSLSPVDMFRLLAFYGVAEDDAFTEPWETVDNPSRVKAAGSLRAQELMEVFASLGDQEQKVVMQVARLAKKSMGEDGSKPGCGELE</sequence>
<dbReference type="InterPro" id="IPR001387">
    <property type="entry name" value="Cro/C1-type_HTH"/>
</dbReference>
<name>A0ABM7WF67_9ACTN</name>
<proteinExistence type="predicted"/>
<dbReference type="CDD" id="cd00093">
    <property type="entry name" value="HTH_XRE"/>
    <property type="match status" value="1"/>
</dbReference>
<gene>
    <name evidence="2" type="ORF">CE91St30_01670</name>
</gene>
<organism evidence="2 3">
    <name type="scientific">Raoultibacter timonensis</name>
    <dbReference type="NCBI Taxonomy" id="1907662"/>
    <lineage>
        <taxon>Bacteria</taxon>
        <taxon>Bacillati</taxon>
        <taxon>Actinomycetota</taxon>
        <taxon>Coriobacteriia</taxon>
        <taxon>Eggerthellales</taxon>
        <taxon>Eggerthellaceae</taxon>
        <taxon>Raoultibacter</taxon>
    </lineage>
</organism>
<feature type="domain" description="HTH cro/C1-type" evidence="1">
    <location>
        <begin position="18"/>
        <end position="72"/>
    </location>
</feature>
<evidence type="ECO:0000259" key="1">
    <source>
        <dbReference type="PROSITE" id="PS50943"/>
    </source>
</evidence>
<reference evidence="2 3" key="1">
    <citation type="submission" date="2022-01" db="EMBL/GenBank/DDBJ databases">
        <title>Novel bile acid biosynthetic pathways are enriched in the microbiome of centenarians.</title>
        <authorList>
            <person name="Sato Y."/>
            <person name="Atarashi K."/>
            <person name="Plichta R.D."/>
            <person name="Arai Y."/>
            <person name="Sasajima S."/>
            <person name="Kearney M.S."/>
            <person name="Suda W."/>
            <person name="Takeshita K."/>
            <person name="Sasaki T."/>
            <person name="Okamoto S."/>
            <person name="Skelly N.A."/>
            <person name="Okamura Y."/>
            <person name="Vlamakis H."/>
            <person name="Li Y."/>
            <person name="Tanoue T."/>
            <person name="Takei H."/>
            <person name="Nittono H."/>
            <person name="Narushima S."/>
            <person name="Irie J."/>
            <person name="Itoh H."/>
            <person name="Moriya K."/>
            <person name="Sugiura Y."/>
            <person name="Suematsu M."/>
            <person name="Moritoki N."/>
            <person name="Shibata S."/>
            <person name="Littman R.D."/>
            <person name="Fischbach A.M."/>
            <person name="Uwamino Y."/>
            <person name="Inoue T."/>
            <person name="Honda A."/>
            <person name="Hattori M."/>
            <person name="Murai T."/>
            <person name="Xavier J.R."/>
            <person name="Hirose N."/>
            <person name="Honda K."/>
        </authorList>
    </citation>
    <scope>NUCLEOTIDE SEQUENCE [LARGE SCALE GENOMIC DNA]</scope>
    <source>
        <strain evidence="2 3">CE91-St30</strain>
    </source>
</reference>
<evidence type="ECO:0000313" key="3">
    <source>
        <dbReference type="Proteomes" id="UP001320544"/>
    </source>
</evidence>
<evidence type="ECO:0000313" key="2">
    <source>
        <dbReference type="EMBL" id="BDE94834.1"/>
    </source>
</evidence>
<dbReference type="SUPFAM" id="SSF47413">
    <property type="entry name" value="lambda repressor-like DNA-binding domains"/>
    <property type="match status" value="1"/>
</dbReference>
<dbReference type="SMART" id="SM00530">
    <property type="entry name" value="HTH_XRE"/>
    <property type="match status" value="1"/>
</dbReference>
<dbReference type="Pfam" id="PF13560">
    <property type="entry name" value="HTH_31"/>
    <property type="match status" value="1"/>
</dbReference>
<dbReference type="PROSITE" id="PS50943">
    <property type="entry name" value="HTH_CROC1"/>
    <property type="match status" value="1"/>
</dbReference>
<dbReference type="Proteomes" id="UP001320544">
    <property type="component" value="Chromosome"/>
</dbReference>
<protein>
    <recommendedName>
        <fullName evidence="1">HTH cro/C1-type domain-containing protein</fullName>
    </recommendedName>
</protein>
<dbReference type="Gene3D" id="1.10.260.40">
    <property type="entry name" value="lambda repressor-like DNA-binding domains"/>
    <property type="match status" value="1"/>
</dbReference>
<dbReference type="RefSeq" id="WP_244411361.1">
    <property type="nucleotide sequence ID" value="NZ_AP025564.1"/>
</dbReference>
<dbReference type="EMBL" id="AP025564">
    <property type="protein sequence ID" value="BDE94834.1"/>
    <property type="molecule type" value="Genomic_DNA"/>
</dbReference>
<dbReference type="InterPro" id="IPR010982">
    <property type="entry name" value="Lambda_DNA-bd_dom_sf"/>
</dbReference>
<keyword evidence="3" id="KW-1185">Reference proteome</keyword>
<accession>A0ABM7WF67</accession>